<dbReference type="PANTHER" id="PTHR45739">
    <property type="entry name" value="MATRIX PROTEIN, PUTATIVE-RELATED"/>
    <property type="match status" value="1"/>
</dbReference>
<organism evidence="5 6">
    <name type="scientific">Flavobacterium bernardetii</name>
    <dbReference type="NCBI Taxonomy" id="2813823"/>
    <lineage>
        <taxon>Bacteria</taxon>
        <taxon>Pseudomonadati</taxon>
        <taxon>Bacteroidota</taxon>
        <taxon>Flavobacteriia</taxon>
        <taxon>Flavobacteriales</taxon>
        <taxon>Flavobacteriaceae</taxon>
        <taxon>Flavobacterium</taxon>
    </lineage>
</organism>
<keyword evidence="3" id="KW-0325">Glycoprotein</keyword>
<dbReference type="InterPro" id="IPR039005">
    <property type="entry name" value="CSPG_rpt"/>
</dbReference>
<evidence type="ECO:0000256" key="4">
    <source>
        <dbReference type="SAM" id="SignalP"/>
    </source>
</evidence>
<dbReference type="Gene3D" id="3.40.390.10">
    <property type="entry name" value="Collagenase (Catalytic Domain)"/>
    <property type="match status" value="1"/>
</dbReference>
<evidence type="ECO:0000256" key="1">
    <source>
        <dbReference type="ARBA" id="ARBA00022729"/>
    </source>
</evidence>
<dbReference type="Pfam" id="PF13583">
    <property type="entry name" value="Reprolysin_4"/>
    <property type="match status" value="1"/>
</dbReference>
<keyword evidence="1 4" id="KW-0732">Signal</keyword>
<dbReference type="InterPro" id="IPR013783">
    <property type="entry name" value="Ig-like_fold"/>
</dbReference>
<evidence type="ECO:0008006" key="7">
    <source>
        <dbReference type="Google" id="ProtNLM"/>
    </source>
</evidence>
<dbReference type="InterPro" id="IPR008979">
    <property type="entry name" value="Galactose-bd-like_sf"/>
</dbReference>
<evidence type="ECO:0000313" key="5">
    <source>
        <dbReference type="EMBL" id="MBC5834712.1"/>
    </source>
</evidence>
<evidence type="ECO:0000256" key="3">
    <source>
        <dbReference type="ARBA" id="ARBA00023180"/>
    </source>
</evidence>
<name>A0ABR7IY71_9FLAO</name>
<reference evidence="5 6" key="1">
    <citation type="submission" date="2020-08" db="EMBL/GenBank/DDBJ databases">
        <title>Description of novel Flavobacterium F-408 isolate.</title>
        <authorList>
            <person name="Saticioglu I.B."/>
            <person name="Duman M."/>
            <person name="Altun S."/>
        </authorList>
    </citation>
    <scope>NUCLEOTIDE SEQUENCE [LARGE SCALE GENOMIC DNA]</scope>
    <source>
        <strain evidence="5 6">F-408</strain>
    </source>
</reference>
<dbReference type="InterPro" id="IPR051561">
    <property type="entry name" value="FRAS1_ECM"/>
</dbReference>
<dbReference type="EMBL" id="JACRUN010000003">
    <property type="protein sequence ID" value="MBC5834712.1"/>
    <property type="molecule type" value="Genomic_DNA"/>
</dbReference>
<feature type="chain" id="PRO_5047012884" description="T9SS C-terminal target domain-containing protein" evidence="4">
    <location>
        <begin position="22"/>
        <end position="1653"/>
    </location>
</feature>
<dbReference type="RefSeq" id="WP_166127698.1">
    <property type="nucleotide sequence ID" value="NZ_JAANOQ010000004.1"/>
</dbReference>
<dbReference type="Gene3D" id="2.60.120.260">
    <property type="entry name" value="Galactose-binding domain-like"/>
    <property type="match status" value="1"/>
</dbReference>
<keyword evidence="6" id="KW-1185">Reference proteome</keyword>
<keyword evidence="2" id="KW-0677">Repeat</keyword>
<comment type="caution">
    <text evidence="5">The sequence shown here is derived from an EMBL/GenBank/DDBJ whole genome shotgun (WGS) entry which is preliminary data.</text>
</comment>
<dbReference type="Gene3D" id="2.60.40.10">
    <property type="entry name" value="Immunoglobulins"/>
    <property type="match status" value="2"/>
</dbReference>
<dbReference type="SUPFAM" id="SSF55486">
    <property type="entry name" value="Metalloproteases ('zincins'), catalytic domain"/>
    <property type="match status" value="1"/>
</dbReference>
<dbReference type="PROSITE" id="PS51854">
    <property type="entry name" value="CSPG"/>
    <property type="match status" value="1"/>
</dbReference>
<dbReference type="Proteomes" id="UP000605990">
    <property type="component" value="Unassembled WGS sequence"/>
</dbReference>
<dbReference type="SUPFAM" id="SSF49785">
    <property type="entry name" value="Galactose-binding domain-like"/>
    <property type="match status" value="1"/>
</dbReference>
<dbReference type="InterPro" id="IPR024079">
    <property type="entry name" value="MetalloPept_cat_dom_sf"/>
</dbReference>
<dbReference type="Pfam" id="PF16184">
    <property type="entry name" value="Cadherin_3"/>
    <property type="match status" value="1"/>
</dbReference>
<feature type="signal peptide" evidence="4">
    <location>
        <begin position="1"/>
        <end position="21"/>
    </location>
</feature>
<sequence length="1653" mass="180626">MKNNYLLKLSLLLLILNLSNAQTNWKKVNYHDVKTKIGNGTKEQLPTSYNLFNFNFSDLKNRLKIAPEENFVNANNTNVSISFPLEDGHFEDFNIRRVFYMHKDLSALYPEIQSYVGISKQNPLHKIYISLSKDNFYGVINGEKTIYLDPYKRGESNYVLVYNRKNFNKATDDDFNCSYVNEEKDENVVQFGTQQLQKNTIDGKYRTYEIAIACTSDYSVYHGNTVAGVLAAMNTTITRVNSVFERDMGLRFQIVPSNNRLIYINGFNTDASPDPDPYDNYSGTQMLSTNTGNISGLITAAAYDIGHVFSTGGGGIAGTGPCGTNKGSGVTGIVTPEFDPFDIDYVAHEIGHQFSAGHTYYNPCFGSKVTDDYEPGSASTILGYAGICAPNVQANSDGYFHARSIAQMTTAVNSHTCETETSYTNVEPTANAGADYTIPKSTPFILNGKLSSDPTVGDILTYCWEQYDITDGGVQPPVSTNTAGPVFRSFFPTTNSARVFPNLDAIIANQTPTWEVLPSVGRTLNFRLTVRDNNTQVGQTNSDNVIITVNTTGPFVVNSPNLGSEVWYAGETKTVTWAVNSTNTLSANVNIKLSLDGGYTYPITLLSNTANDGTQTITVPNNITKKARVKIEAATNIFFDISNQNFEIKPGTFEFITAGTNIPLCKPNVGSFTFDYAKAPNFGEAVTFSMDNLPVGLTASFSPTSLSVNGQVTVTLSGAASVPAGNYPVTLKGNSTNASGTSPVSLNVYEDFIGQLTLNSPANGATNLATSVLLKWNTLTSAEEYIVEISESPLFSSIAETVTTSKLEYQTTSLVEGKIYFWRVRPKNTCLYGSYSEIYSFQISKDFCNTYTNEYFQGGDDTWDINSNNAVSARIDVTDNLIINKVSFYMRATHPLLTDIKMQFRAPTGVFAEIYNRDCSGANFNVTFDDAGIPLTCGNVDGSVVAGLEGIQQPGQAFSRFIGSNAQGTWVLLATDRVSNTSGGIFHEFSITICGKLQVVNNIALVNNALTINQGATQNITAALLSATQSGATTAQLQYIVTKLPTNGYLLLNGQRLYVGDSFTQANINSAQLSYKHNALSTISDSFVATIKGNNLALLGGQTFTINVTPQTCATSTTWNGTAWSNGSPDKNKNVIFNGNFTTSVNLEACSIQVNGTAVLTIASGTNVTVNKTVSINTTANIIVQNNANLIQVEHLNNTGNATVNRNSSPIIRLDYTLWSSPVSNQNLLAFSPQTVANRFYVYNPFTATNGVYDPIIPSSNNFIPTKGYLVRAPNNWSSTVYSPYAGNFTGTFNNSYFKPVIKKGISGYNAIGNPYPSTISANDFILKNTFNRGTENQTIDGTLYFWTHTQQAVAGTYPLNNYATYTLLGGTASAAGGASPNGTIQVGQGFIVNAVVPSYISFSNEMRLINNGNQFFKAFSPSEVSFNSEEKHRIWLNLKNETGQFSQALIGYMNEATNNYDFGIDGLSFGNQGSTLYSVIDSNKYAVQGKMLPFTDEDVIPLGLSIVEPSTYKIEIDNIDGLFAGNQNIYLKDKVLNVIHNLKNGAYSFDSNIEIIDNRFEIVFKDVTLSNSLEEISNFTIYQSENLVHIKSINDEIQQIEVYDLLGRRVFYKTNINETENSFSLHNINNQVLAVKITTKNKGIITTKIITN</sequence>
<dbReference type="InterPro" id="IPR036116">
    <property type="entry name" value="FN3_sf"/>
</dbReference>
<evidence type="ECO:0000313" key="6">
    <source>
        <dbReference type="Proteomes" id="UP000605990"/>
    </source>
</evidence>
<protein>
    <recommendedName>
        <fullName evidence="7">T9SS C-terminal target domain-containing protein</fullName>
    </recommendedName>
</protein>
<accession>A0ABR7IY71</accession>
<dbReference type="PANTHER" id="PTHR45739:SF8">
    <property type="entry name" value="FRAS1-RELATED EXTRACELLULAR MATRIX PROTEIN 1"/>
    <property type="match status" value="1"/>
</dbReference>
<evidence type="ECO:0000256" key="2">
    <source>
        <dbReference type="ARBA" id="ARBA00022737"/>
    </source>
</evidence>
<gene>
    <name evidence="5" type="ORF">H8R27_07420</name>
</gene>
<dbReference type="SUPFAM" id="SSF49265">
    <property type="entry name" value="Fibronectin type III"/>
    <property type="match status" value="1"/>
</dbReference>
<proteinExistence type="predicted"/>